<organism evidence="2 3">
    <name type="scientific">Croceicoccus pelagius</name>
    <dbReference type="NCBI Taxonomy" id="1703341"/>
    <lineage>
        <taxon>Bacteria</taxon>
        <taxon>Pseudomonadati</taxon>
        <taxon>Pseudomonadota</taxon>
        <taxon>Alphaproteobacteria</taxon>
        <taxon>Sphingomonadales</taxon>
        <taxon>Erythrobacteraceae</taxon>
        <taxon>Croceicoccus</taxon>
    </lineage>
</organism>
<feature type="signal peptide" evidence="1">
    <location>
        <begin position="1"/>
        <end position="21"/>
    </location>
</feature>
<dbReference type="EMBL" id="BMIO01000001">
    <property type="protein sequence ID" value="GGD32569.1"/>
    <property type="molecule type" value="Genomic_DNA"/>
</dbReference>
<evidence type="ECO:0000256" key="1">
    <source>
        <dbReference type="SAM" id="SignalP"/>
    </source>
</evidence>
<evidence type="ECO:0008006" key="4">
    <source>
        <dbReference type="Google" id="ProtNLM"/>
    </source>
</evidence>
<reference evidence="2 3" key="1">
    <citation type="journal article" date="2014" name="Int. J. Syst. Evol. Microbiol.">
        <title>Complete genome sequence of Corynebacterium casei LMG S-19264T (=DSM 44701T), isolated from a smear-ripened cheese.</title>
        <authorList>
            <consortium name="US DOE Joint Genome Institute (JGI-PGF)"/>
            <person name="Walter F."/>
            <person name="Albersmeier A."/>
            <person name="Kalinowski J."/>
            <person name="Ruckert C."/>
        </authorList>
    </citation>
    <scope>NUCLEOTIDE SEQUENCE [LARGE SCALE GENOMIC DNA]</scope>
    <source>
        <strain evidence="2 3">CGMCC 1.15358</strain>
    </source>
</reference>
<dbReference type="AlphaFoldDB" id="A0A916Y6P8"/>
<evidence type="ECO:0000313" key="3">
    <source>
        <dbReference type="Proteomes" id="UP000598997"/>
    </source>
</evidence>
<proteinExistence type="predicted"/>
<keyword evidence="1" id="KW-0732">Signal</keyword>
<protein>
    <recommendedName>
        <fullName evidence="4">UrcA family protein</fullName>
    </recommendedName>
</protein>
<sequence>MKIIAAIAATAALATAAPAFAGSVEVQYKDLDLSTAAGQAQLEDRLDDAARAVCGMDQIQTGTRIRSREARDCYAGAKAQLSKQIATLVEKQKTAKGG</sequence>
<accession>A0A916Y6P8</accession>
<comment type="caution">
    <text evidence="2">The sequence shown here is derived from an EMBL/GenBank/DDBJ whole genome shotgun (WGS) entry which is preliminary data.</text>
</comment>
<name>A0A916Y6P8_9SPHN</name>
<dbReference type="Proteomes" id="UP000598997">
    <property type="component" value="Unassembled WGS sequence"/>
</dbReference>
<keyword evidence="3" id="KW-1185">Reference proteome</keyword>
<dbReference type="InterPro" id="IPR030972">
    <property type="entry name" value="UrcA_uranyl"/>
</dbReference>
<feature type="chain" id="PRO_5036966216" description="UrcA family protein" evidence="1">
    <location>
        <begin position="22"/>
        <end position="98"/>
    </location>
</feature>
<dbReference type="RefSeq" id="WP_066765523.1">
    <property type="nucleotide sequence ID" value="NZ_BMIO01000001.1"/>
</dbReference>
<dbReference type="NCBIfam" id="TIGR04433">
    <property type="entry name" value="UrcA_uranyl"/>
    <property type="match status" value="1"/>
</dbReference>
<gene>
    <name evidence="2" type="ORF">GCM10010989_03270</name>
</gene>
<dbReference type="OrthoDB" id="7450905at2"/>
<evidence type="ECO:0000313" key="2">
    <source>
        <dbReference type="EMBL" id="GGD32569.1"/>
    </source>
</evidence>